<evidence type="ECO:0000313" key="3">
    <source>
        <dbReference type="Proteomes" id="UP000823775"/>
    </source>
</evidence>
<feature type="compositionally biased region" description="Basic and acidic residues" evidence="1">
    <location>
        <begin position="7"/>
        <end position="25"/>
    </location>
</feature>
<comment type="caution">
    <text evidence="2">The sequence shown here is derived from an EMBL/GenBank/DDBJ whole genome shotgun (WGS) entry which is preliminary data.</text>
</comment>
<name>A0ABS8WVK8_DATST</name>
<reference evidence="2 3" key="1">
    <citation type="journal article" date="2021" name="BMC Genomics">
        <title>Datura genome reveals duplications of psychoactive alkaloid biosynthetic genes and high mutation rate following tissue culture.</title>
        <authorList>
            <person name="Rajewski A."/>
            <person name="Carter-House D."/>
            <person name="Stajich J."/>
            <person name="Litt A."/>
        </authorList>
    </citation>
    <scope>NUCLEOTIDE SEQUENCE [LARGE SCALE GENOMIC DNA]</scope>
    <source>
        <strain evidence="2">AR-01</strain>
    </source>
</reference>
<evidence type="ECO:0000256" key="1">
    <source>
        <dbReference type="SAM" id="MobiDB-lite"/>
    </source>
</evidence>
<feature type="compositionally biased region" description="Acidic residues" evidence="1">
    <location>
        <begin position="91"/>
        <end position="107"/>
    </location>
</feature>
<keyword evidence="3" id="KW-1185">Reference proteome</keyword>
<proteinExistence type="predicted"/>
<evidence type="ECO:0000313" key="2">
    <source>
        <dbReference type="EMBL" id="MCE3215891.1"/>
    </source>
</evidence>
<dbReference type="Proteomes" id="UP000823775">
    <property type="component" value="Unassembled WGS sequence"/>
</dbReference>
<feature type="region of interest" description="Disordered" evidence="1">
    <location>
        <begin position="80"/>
        <end position="107"/>
    </location>
</feature>
<gene>
    <name evidence="2" type="ORF">HAX54_003997</name>
</gene>
<accession>A0ABS8WVK8</accession>
<sequence>MASLEEVSQKRGRQERAEVTARSPRECASQWSTELNETKAVVQELQDRGISVEVTKVEQLAINIGVSIVSLLSLPSGDLTPPRAPGKMQIDEEEGETNENAVEEEDDPGILVEKVAQIRVVKKESLMVKGFRPNLDKEAGTSVMLSVSMANPVAQLNLPQEDMTEAQRAEAGRLVEEAQLADTARKADAAN</sequence>
<feature type="region of interest" description="Disordered" evidence="1">
    <location>
        <begin position="1"/>
        <end position="30"/>
    </location>
</feature>
<protein>
    <submittedName>
        <fullName evidence="2">Uncharacterized protein</fullName>
    </submittedName>
</protein>
<dbReference type="EMBL" id="JACEIK010011809">
    <property type="protein sequence ID" value="MCE3215891.1"/>
    <property type="molecule type" value="Genomic_DNA"/>
</dbReference>
<organism evidence="2 3">
    <name type="scientific">Datura stramonium</name>
    <name type="common">Jimsonweed</name>
    <name type="synonym">Common thornapple</name>
    <dbReference type="NCBI Taxonomy" id="4076"/>
    <lineage>
        <taxon>Eukaryota</taxon>
        <taxon>Viridiplantae</taxon>
        <taxon>Streptophyta</taxon>
        <taxon>Embryophyta</taxon>
        <taxon>Tracheophyta</taxon>
        <taxon>Spermatophyta</taxon>
        <taxon>Magnoliopsida</taxon>
        <taxon>eudicotyledons</taxon>
        <taxon>Gunneridae</taxon>
        <taxon>Pentapetalae</taxon>
        <taxon>asterids</taxon>
        <taxon>lamiids</taxon>
        <taxon>Solanales</taxon>
        <taxon>Solanaceae</taxon>
        <taxon>Solanoideae</taxon>
        <taxon>Datureae</taxon>
        <taxon>Datura</taxon>
    </lineage>
</organism>